<gene>
    <name evidence="1" type="ORF">S01H4_65592</name>
</gene>
<accession>X1E1B2</accession>
<organism evidence="1">
    <name type="scientific">marine sediment metagenome</name>
    <dbReference type="NCBI Taxonomy" id="412755"/>
    <lineage>
        <taxon>unclassified sequences</taxon>
        <taxon>metagenomes</taxon>
        <taxon>ecological metagenomes</taxon>
    </lineage>
</organism>
<proteinExistence type="predicted"/>
<dbReference type="EMBL" id="BART01040201">
    <property type="protein sequence ID" value="GAH27041.1"/>
    <property type="molecule type" value="Genomic_DNA"/>
</dbReference>
<protein>
    <submittedName>
        <fullName evidence="1">Uncharacterized protein</fullName>
    </submittedName>
</protein>
<evidence type="ECO:0000313" key="1">
    <source>
        <dbReference type="EMBL" id="GAH27041.1"/>
    </source>
</evidence>
<name>X1E1B2_9ZZZZ</name>
<dbReference type="AlphaFoldDB" id="X1E1B2"/>
<reference evidence="1" key="1">
    <citation type="journal article" date="2014" name="Front. Microbiol.">
        <title>High frequency of phylogenetically diverse reductive dehalogenase-homologous genes in deep subseafloor sedimentary metagenomes.</title>
        <authorList>
            <person name="Kawai M."/>
            <person name="Futagami T."/>
            <person name="Toyoda A."/>
            <person name="Takaki Y."/>
            <person name="Nishi S."/>
            <person name="Hori S."/>
            <person name="Arai W."/>
            <person name="Tsubouchi T."/>
            <person name="Morono Y."/>
            <person name="Uchiyama I."/>
            <person name="Ito T."/>
            <person name="Fujiyama A."/>
            <person name="Inagaki F."/>
            <person name="Takami H."/>
        </authorList>
    </citation>
    <scope>NUCLEOTIDE SEQUENCE</scope>
    <source>
        <strain evidence="1">Expedition CK06-06</strain>
    </source>
</reference>
<feature type="non-terminal residue" evidence="1">
    <location>
        <position position="53"/>
    </location>
</feature>
<comment type="caution">
    <text evidence="1">The sequence shown here is derived from an EMBL/GenBank/DDBJ whole genome shotgun (WGS) entry which is preliminary data.</text>
</comment>
<sequence length="53" mass="5831">MLKGVTNNKKLLSIILTITLFLINSMCFGATYYVNATSGSDNHRGLSPLLAWK</sequence>